<keyword evidence="3" id="KW-1185">Reference proteome</keyword>
<keyword evidence="1" id="KW-0812">Transmembrane</keyword>
<dbReference type="Proteomes" id="UP001500542">
    <property type="component" value="Unassembled WGS sequence"/>
</dbReference>
<comment type="caution">
    <text evidence="2">The sequence shown here is derived from an EMBL/GenBank/DDBJ whole genome shotgun (WGS) entry which is preliminary data.</text>
</comment>
<keyword evidence="1" id="KW-0472">Membrane</keyword>
<reference evidence="2 3" key="1">
    <citation type="journal article" date="2019" name="Int. J. Syst. Evol. Microbiol.">
        <title>The Global Catalogue of Microorganisms (GCM) 10K type strain sequencing project: providing services to taxonomists for standard genome sequencing and annotation.</title>
        <authorList>
            <consortium name="The Broad Institute Genomics Platform"/>
            <consortium name="The Broad Institute Genome Sequencing Center for Infectious Disease"/>
            <person name="Wu L."/>
            <person name="Ma J."/>
        </authorList>
    </citation>
    <scope>NUCLEOTIDE SEQUENCE [LARGE SCALE GENOMIC DNA]</scope>
    <source>
        <strain evidence="2 3">JCM 10977</strain>
    </source>
</reference>
<dbReference type="InterPro" id="IPR011659">
    <property type="entry name" value="WD40"/>
</dbReference>
<dbReference type="EMBL" id="BAAAHK010000023">
    <property type="protein sequence ID" value="GAA0961936.1"/>
    <property type="molecule type" value="Genomic_DNA"/>
</dbReference>
<evidence type="ECO:0000313" key="3">
    <source>
        <dbReference type="Proteomes" id="UP001500542"/>
    </source>
</evidence>
<protein>
    <submittedName>
        <fullName evidence="2">PD40 domain-containing protein</fullName>
    </submittedName>
</protein>
<dbReference type="Gene3D" id="2.120.10.30">
    <property type="entry name" value="TolB, C-terminal domain"/>
    <property type="match status" value="1"/>
</dbReference>
<evidence type="ECO:0000256" key="1">
    <source>
        <dbReference type="SAM" id="Phobius"/>
    </source>
</evidence>
<organism evidence="2 3">
    <name type="scientific">Kribbella koreensis</name>
    <dbReference type="NCBI Taxonomy" id="57909"/>
    <lineage>
        <taxon>Bacteria</taxon>
        <taxon>Bacillati</taxon>
        <taxon>Actinomycetota</taxon>
        <taxon>Actinomycetes</taxon>
        <taxon>Propionibacteriales</taxon>
        <taxon>Kribbellaceae</taxon>
        <taxon>Kribbella</taxon>
    </lineage>
</organism>
<name>A0ABN1RQZ5_9ACTN</name>
<gene>
    <name evidence="2" type="ORF">GCM10009554_79020</name>
</gene>
<dbReference type="RefSeq" id="WP_343983072.1">
    <property type="nucleotide sequence ID" value="NZ_BAAAHK010000023.1"/>
</dbReference>
<dbReference type="Pfam" id="PF07676">
    <property type="entry name" value="PD40"/>
    <property type="match status" value="1"/>
</dbReference>
<feature type="transmembrane region" description="Helical" evidence="1">
    <location>
        <begin position="12"/>
        <end position="32"/>
    </location>
</feature>
<proteinExistence type="predicted"/>
<dbReference type="SUPFAM" id="SSF69304">
    <property type="entry name" value="Tricorn protease N-terminal domain"/>
    <property type="match status" value="1"/>
</dbReference>
<dbReference type="InterPro" id="IPR011042">
    <property type="entry name" value="6-blade_b-propeller_TolB-like"/>
</dbReference>
<keyword evidence="1" id="KW-1133">Transmembrane helix</keyword>
<accession>A0ABN1RQZ5</accession>
<evidence type="ECO:0000313" key="2">
    <source>
        <dbReference type="EMBL" id="GAA0961936.1"/>
    </source>
</evidence>
<sequence length="323" mass="34349">MTGAGVLSRRRIVAGALAIAVFVAAGIGYLGWRVATTQQAAAQSGLQLDRSGTMLYVEPGSNRVRQIALGGGAPTPIGAGPTCQRVYASGGTMACLRATAVPMASEVDLINTAGKVVKTLQLWGNPSRVRVSPSGRLVAWTVFRSGDSYLMAGAFSTTAGIYDLKTSTHYGSLEDFAAYLDGRPYQSTDVNYWGVTFAQDDETFYATMASKGKTWLMRGDLKSRQLTAVRENVECPSLSPDGTRIAYKFRDGKTWRLHVLTLAGQQDIALGETAHIDDQPAWGDDKTVAYGKQDNGEPGVFAVPADGSGQPRKLVVGSSPAAW</sequence>